<proteinExistence type="predicted"/>
<protein>
    <submittedName>
        <fullName evidence="2">Uncharacterized protein</fullName>
    </submittedName>
</protein>
<dbReference type="Proteomes" id="UP000887566">
    <property type="component" value="Unplaced"/>
</dbReference>
<accession>A0A914WCD4</accession>
<reference evidence="2" key="1">
    <citation type="submission" date="2022-11" db="UniProtKB">
        <authorList>
            <consortium name="WormBaseParasite"/>
        </authorList>
    </citation>
    <scope>IDENTIFICATION</scope>
</reference>
<sequence length="221" mass="25169">MYESLQRCKVEHKAQQRFANFLTIDAASSESDVDKTSGRADSICSGGSLREWQKQFGRDMETRRKFLERYQSGALCCKASPASSCTTYKTNKSNLSTLLNDLAEVNEDQKEDQIDVISQIPPEPEPPRLQRDSVCVLPEKLKRKTPCVFPYVETVQIENIEFEEESKPIEVISITPEETKAAWSWKNAFCSCCERRRSDPLQAEHLLSRDTKARSYGSTTI</sequence>
<name>A0A914WCD4_9BILA</name>
<evidence type="ECO:0000313" key="1">
    <source>
        <dbReference type="Proteomes" id="UP000887566"/>
    </source>
</evidence>
<evidence type="ECO:0000313" key="2">
    <source>
        <dbReference type="WBParaSite" id="PSAMB.scaffold360size54655.g5004.t1"/>
    </source>
</evidence>
<keyword evidence="1" id="KW-1185">Reference proteome</keyword>
<dbReference type="AlphaFoldDB" id="A0A914WCD4"/>
<organism evidence="1 2">
    <name type="scientific">Plectus sambesii</name>
    <dbReference type="NCBI Taxonomy" id="2011161"/>
    <lineage>
        <taxon>Eukaryota</taxon>
        <taxon>Metazoa</taxon>
        <taxon>Ecdysozoa</taxon>
        <taxon>Nematoda</taxon>
        <taxon>Chromadorea</taxon>
        <taxon>Plectida</taxon>
        <taxon>Plectina</taxon>
        <taxon>Plectoidea</taxon>
        <taxon>Plectidae</taxon>
        <taxon>Plectus</taxon>
    </lineage>
</organism>
<dbReference type="WBParaSite" id="PSAMB.scaffold360size54655.g5004.t1">
    <property type="protein sequence ID" value="PSAMB.scaffold360size54655.g5004.t1"/>
    <property type="gene ID" value="PSAMB.scaffold360size54655.g5004"/>
</dbReference>